<dbReference type="InterPro" id="IPR050932">
    <property type="entry name" value="TM2D1-3-like"/>
</dbReference>
<sequence>MDAPRSDISPKSRLVTLLLCYFVGVFGGHRFYAGKYAMGVLQLVTLGGLGVWVVIDLFRVLLGYFTDCDGHRIFRWMEPGSV</sequence>
<feature type="transmembrane region" description="Helical" evidence="5">
    <location>
        <begin position="39"/>
        <end position="65"/>
    </location>
</feature>
<accession>A0A6M5YN80</accession>
<evidence type="ECO:0000256" key="2">
    <source>
        <dbReference type="ARBA" id="ARBA00022692"/>
    </source>
</evidence>
<keyword evidence="8" id="KW-1185">Reference proteome</keyword>
<dbReference type="KEGG" id="ftj:FTUN_2344"/>
<dbReference type="RefSeq" id="WP_227254837.1">
    <property type="nucleotide sequence ID" value="NZ_CP053452.2"/>
</dbReference>
<name>A0A6M5YN80_9BACT</name>
<evidence type="ECO:0000256" key="3">
    <source>
        <dbReference type="ARBA" id="ARBA00022989"/>
    </source>
</evidence>
<dbReference type="Proteomes" id="UP000503447">
    <property type="component" value="Chromosome"/>
</dbReference>
<keyword evidence="4 5" id="KW-0472">Membrane</keyword>
<keyword evidence="3 5" id="KW-1133">Transmembrane helix</keyword>
<keyword evidence="2 5" id="KW-0812">Transmembrane</keyword>
<organism evidence="7 8">
    <name type="scientific">Frigoriglobus tundricola</name>
    <dbReference type="NCBI Taxonomy" id="2774151"/>
    <lineage>
        <taxon>Bacteria</taxon>
        <taxon>Pseudomonadati</taxon>
        <taxon>Planctomycetota</taxon>
        <taxon>Planctomycetia</taxon>
        <taxon>Gemmatales</taxon>
        <taxon>Gemmataceae</taxon>
        <taxon>Frigoriglobus</taxon>
    </lineage>
</organism>
<comment type="subcellular location">
    <subcellularLocation>
        <location evidence="1">Membrane</location>
        <topology evidence="1">Multi-pass membrane protein</topology>
    </subcellularLocation>
</comment>
<evidence type="ECO:0000256" key="4">
    <source>
        <dbReference type="ARBA" id="ARBA00023136"/>
    </source>
</evidence>
<evidence type="ECO:0000313" key="8">
    <source>
        <dbReference type="Proteomes" id="UP000503447"/>
    </source>
</evidence>
<dbReference type="PANTHER" id="PTHR21016">
    <property type="entry name" value="BETA-AMYLOID BINDING PROTEIN-RELATED"/>
    <property type="match status" value="1"/>
</dbReference>
<evidence type="ECO:0000313" key="7">
    <source>
        <dbReference type="EMBL" id="QJW94820.1"/>
    </source>
</evidence>
<protein>
    <recommendedName>
        <fullName evidence="6">TM2 domain-containing protein</fullName>
    </recommendedName>
</protein>
<feature type="domain" description="TM2" evidence="6">
    <location>
        <begin position="10"/>
        <end position="58"/>
    </location>
</feature>
<dbReference type="GO" id="GO:0016020">
    <property type="term" value="C:membrane"/>
    <property type="evidence" value="ECO:0007669"/>
    <property type="project" value="UniProtKB-SubCell"/>
</dbReference>
<dbReference type="EMBL" id="CP053452">
    <property type="protein sequence ID" value="QJW94820.1"/>
    <property type="molecule type" value="Genomic_DNA"/>
</dbReference>
<dbReference type="Pfam" id="PF05154">
    <property type="entry name" value="TM2"/>
    <property type="match status" value="1"/>
</dbReference>
<evidence type="ECO:0000259" key="6">
    <source>
        <dbReference type="Pfam" id="PF05154"/>
    </source>
</evidence>
<evidence type="ECO:0000256" key="1">
    <source>
        <dbReference type="ARBA" id="ARBA00004141"/>
    </source>
</evidence>
<evidence type="ECO:0000256" key="5">
    <source>
        <dbReference type="SAM" id="Phobius"/>
    </source>
</evidence>
<dbReference type="AlphaFoldDB" id="A0A6M5YN80"/>
<feature type="transmembrane region" description="Helical" evidence="5">
    <location>
        <begin position="12"/>
        <end position="33"/>
    </location>
</feature>
<dbReference type="InterPro" id="IPR007829">
    <property type="entry name" value="TM2"/>
</dbReference>
<proteinExistence type="predicted"/>
<gene>
    <name evidence="7" type="ORF">FTUN_2344</name>
</gene>
<reference evidence="8" key="1">
    <citation type="submission" date="2020-05" db="EMBL/GenBank/DDBJ databases">
        <title>Frigoriglobus tundricola gen. nov., sp. nov., a psychrotolerant cellulolytic planctomycete of the family Gemmataceae with two divergent copies of 16S rRNA gene.</title>
        <authorList>
            <person name="Kulichevskaya I.S."/>
            <person name="Ivanova A.A."/>
            <person name="Naumoff D.G."/>
            <person name="Beletsky A.V."/>
            <person name="Rijpstra W.I.C."/>
            <person name="Sinninghe Damste J.S."/>
            <person name="Mardanov A.V."/>
            <person name="Ravin N.V."/>
            <person name="Dedysh S.N."/>
        </authorList>
    </citation>
    <scope>NUCLEOTIDE SEQUENCE [LARGE SCALE GENOMIC DNA]</scope>
    <source>
        <strain evidence="8">PL17</strain>
    </source>
</reference>
<dbReference type="PANTHER" id="PTHR21016:SF25">
    <property type="entry name" value="TM2 DOMAIN-CONTAINING PROTEIN DDB_G0277895-RELATED"/>
    <property type="match status" value="1"/>
</dbReference>